<feature type="compositionally biased region" description="Polar residues" evidence="1">
    <location>
        <begin position="407"/>
        <end position="424"/>
    </location>
</feature>
<reference evidence="2" key="1">
    <citation type="submission" date="2022-07" db="EMBL/GenBank/DDBJ databases">
        <title>Phylogenomic reconstructions and comparative analyses of Kickxellomycotina fungi.</title>
        <authorList>
            <person name="Reynolds N.K."/>
            <person name="Stajich J.E."/>
            <person name="Barry K."/>
            <person name="Grigoriev I.V."/>
            <person name="Crous P."/>
            <person name="Smith M.E."/>
        </authorList>
    </citation>
    <scope>NUCLEOTIDE SEQUENCE</scope>
    <source>
        <strain evidence="2">CBS 109367</strain>
    </source>
</reference>
<feature type="compositionally biased region" description="Low complexity" evidence="1">
    <location>
        <begin position="515"/>
        <end position="532"/>
    </location>
</feature>
<evidence type="ECO:0000313" key="2">
    <source>
        <dbReference type="EMBL" id="KAJ2685958.1"/>
    </source>
</evidence>
<feature type="compositionally biased region" description="Low complexity" evidence="1">
    <location>
        <begin position="425"/>
        <end position="441"/>
    </location>
</feature>
<feature type="region of interest" description="Disordered" evidence="1">
    <location>
        <begin position="564"/>
        <end position="630"/>
    </location>
</feature>
<organism evidence="2 3">
    <name type="scientific">Coemansia spiralis</name>
    <dbReference type="NCBI Taxonomy" id="417178"/>
    <lineage>
        <taxon>Eukaryota</taxon>
        <taxon>Fungi</taxon>
        <taxon>Fungi incertae sedis</taxon>
        <taxon>Zoopagomycota</taxon>
        <taxon>Kickxellomycotina</taxon>
        <taxon>Kickxellomycetes</taxon>
        <taxon>Kickxellales</taxon>
        <taxon>Kickxellaceae</taxon>
        <taxon>Coemansia</taxon>
    </lineage>
</organism>
<feature type="region of interest" description="Disordered" evidence="1">
    <location>
        <begin position="368"/>
        <end position="441"/>
    </location>
</feature>
<feature type="region of interest" description="Disordered" evidence="1">
    <location>
        <begin position="295"/>
        <end position="356"/>
    </location>
</feature>
<dbReference type="GO" id="GO:0005634">
    <property type="term" value="C:nucleus"/>
    <property type="evidence" value="ECO:0007669"/>
    <property type="project" value="TreeGrafter"/>
</dbReference>
<feature type="region of interest" description="Disordered" evidence="1">
    <location>
        <begin position="505"/>
        <end position="532"/>
    </location>
</feature>
<feature type="compositionally biased region" description="Polar residues" evidence="1">
    <location>
        <begin position="336"/>
        <end position="350"/>
    </location>
</feature>
<dbReference type="Proteomes" id="UP001151516">
    <property type="component" value="Unassembled WGS sequence"/>
</dbReference>
<gene>
    <name evidence="2" type="ORF">IWW39_003953</name>
</gene>
<dbReference type="EMBL" id="JANBTX010000128">
    <property type="protein sequence ID" value="KAJ2685958.1"/>
    <property type="molecule type" value="Genomic_DNA"/>
</dbReference>
<comment type="caution">
    <text evidence="2">The sequence shown here is derived from an EMBL/GenBank/DDBJ whole genome shotgun (WGS) entry which is preliminary data.</text>
</comment>
<evidence type="ECO:0000313" key="3">
    <source>
        <dbReference type="Proteomes" id="UP001151516"/>
    </source>
</evidence>
<proteinExistence type="predicted"/>
<name>A0A9W8L3V1_9FUNG</name>
<feature type="compositionally biased region" description="Low complexity" evidence="1">
    <location>
        <begin position="368"/>
        <end position="378"/>
    </location>
</feature>
<dbReference type="OrthoDB" id="5573554at2759"/>
<dbReference type="PANTHER" id="PTHR14312:SF1">
    <property type="entry name" value="BASIC-LEUCINE ZIPPER TRANSCRIPTION FACTOR A"/>
    <property type="match status" value="1"/>
</dbReference>
<dbReference type="AlphaFoldDB" id="A0A9W8L3V1"/>
<accession>A0A9W8L3V1</accession>
<dbReference type="GO" id="GO:0010468">
    <property type="term" value="P:regulation of gene expression"/>
    <property type="evidence" value="ECO:0007669"/>
    <property type="project" value="TreeGrafter"/>
</dbReference>
<dbReference type="PANTHER" id="PTHR14312">
    <property type="entry name" value="CREB/ATF BZIP TRANSCRIPTION FACTOR"/>
    <property type="match status" value="1"/>
</dbReference>
<evidence type="ECO:0000256" key="1">
    <source>
        <dbReference type="SAM" id="MobiDB-lite"/>
    </source>
</evidence>
<feature type="compositionally biased region" description="Polar residues" evidence="1">
    <location>
        <begin position="384"/>
        <end position="400"/>
    </location>
</feature>
<dbReference type="GO" id="GO:0043565">
    <property type="term" value="F:sequence-specific DNA binding"/>
    <property type="evidence" value="ECO:0007669"/>
    <property type="project" value="TreeGrafter"/>
</dbReference>
<protein>
    <submittedName>
        <fullName evidence="2">Uncharacterized protein</fullName>
    </submittedName>
</protein>
<feature type="compositionally biased region" description="Polar residues" evidence="1">
    <location>
        <begin position="564"/>
        <end position="586"/>
    </location>
</feature>
<sequence>MNTPTTPVSSVKATSKCNHHMSAPVVRSSHLSKIESSSSSVDYRQHHSDDADDLENCVFHAHTSHHMPPLGCTLRTPLRPDHNLGAEFDYESAVRASYFGRRIYPSFDPSHIHTCPIRFVRQFEHAAQHNGLQMKAWAKRFNSCLQGRAEDWAFDECPLEVSGMSWDTRKRQFLDWALLPAEQELRRQRLLRFYQLESDLSIDFVYSFEEAARGLRDYKEDVWVRKCIANLLPPLRSALFELWPDGLPVRFRDLRDSLYAVDWNLYEAASVPLKVVKFGTPYVYEVYNMTAPLAQSQQQQQPQPQSQQQQQQQQQQSHQSHYQQQQSQQAPVSRVSMCSSRDQRSPGSRPSLSATSANAAGAANMYSPAASSPGYPSAKLKQRSGLSSASASTPNQTQQRLAAGHTLASSGPTPPESSSNKQVTSDAANGAGRGGSASNSSAAGLYDLMQTLSRISEKERSIIMVALEKITGGNEELPSISESSSTNSSGVAAGSLPAPIGIAIASPKQSRSRSRLAPASSPASRLPSAAKAGGHQSRAAAAAAIAATAQFACADGVPRLSLSPENGLSATDSASGSENGGTSRTSAADDKDAPSGSSSTSSRQRAKVAGRPSGDEFGAATSPLPGGKIRLRTRPLTSMACCNRRQSSPFIDSRGVSLEHNIECATPSPTSFMSPVIPELPDMPAATSNAALRVAEHAAMAAAHQTHARKLSNRKSDSALTTATRSMRAVENNLFYRDSVDHALRSPEFTILHPAIDLRPPHSRRGRFAFIRKISHMLTPH</sequence>
<feature type="compositionally biased region" description="Low complexity" evidence="1">
    <location>
        <begin position="295"/>
        <end position="329"/>
    </location>
</feature>
<keyword evidence="3" id="KW-1185">Reference proteome</keyword>